<feature type="region of interest" description="Disordered" evidence="1">
    <location>
        <begin position="748"/>
        <end position="788"/>
    </location>
</feature>
<dbReference type="AlphaFoldDB" id="A0A0D1YQH9"/>
<feature type="compositionally biased region" description="Low complexity" evidence="1">
    <location>
        <begin position="424"/>
        <end position="436"/>
    </location>
</feature>
<dbReference type="Pfam" id="PF08728">
    <property type="entry name" value="CRT10"/>
    <property type="match status" value="1"/>
</dbReference>
<feature type="region of interest" description="Disordered" evidence="1">
    <location>
        <begin position="416"/>
        <end position="458"/>
    </location>
</feature>
<dbReference type="EMBL" id="KN846954">
    <property type="protein sequence ID" value="KIV77258.1"/>
    <property type="molecule type" value="Genomic_DNA"/>
</dbReference>
<feature type="region of interest" description="Disordered" evidence="1">
    <location>
        <begin position="483"/>
        <end position="556"/>
    </location>
</feature>
<sequence length="836" mass="92459">MEEDLRSFQSVSIGLTSVENGKERFTRDGLYNPPPLAYWRNNLTALSQRYNLYFVANRDSIAVYRPEFPFQKLHRLPALLIPPTLANPSAGGYIDPHSPHTINHIVVGDLGSEEIVLAATDSGNITAYFTKAIDEAVRKDPYRFSTNARSDYVGVRAFFTQWVHESAWGLAIHSQARMIAVAANTPHYVPNDDPCAKVTVFAFALTQDDGDVDEDTQDTADFIEYARQPDWEEWEAKGVQSAPPPRDTNYKITLGGVEGHDHNIPSVSFVNTDEDIEGKWLLSTDISGQMKVWQIWQGICLKSWDFGEKRMRSGFFRRREGGWLVAALDPAGFRSAWSMEQFCGHSKAALYHGHAGESYDLTNIVRLRTPGNSLAHPSINSHTYALNPDENDHETLDSWSDLEEDDEELITNIIGARGNDTTDQASQGQAAAGAVGRSTRVTEGTGAGAQVNATSTRPVELAQTAEPADGDNGSLELVLFDDEESDSDGNDDEDVQYEWDSVGQEEQLSSSSHHSATSLSSLAPRNSVESDAHWPFTPDTQPLSVSQYSPGKADLKSRRGYTVPYARGARTPSDIPIIPALHCSASNLRLVMAPEADSPHVFCANILKQALPDDIELTNHVHLDRINMLQQIPDLGIVIVASQIGRCAICTTTRNEKTGTLGLRVDWVLPSRKQETGHARPFMPLLGLAVSPIQGRFVAGHPNRWSKSGDSTDWGSDGIVDGVKTTFDPTILLVKEHDSQEATEHFGLEEGKSGADTDDHESCHDIDDTNPSDTTAEQRKWEKPAGREPWLATENGRRYRLMLTYLDMTVLTYEISRQVERDDIAQDEVSTLDLVD</sequence>
<accession>A0A0D1YQH9</accession>
<dbReference type="OrthoDB" id="5591786at2759"/>
<name>A0A0D1YQH9_9EURO</name>
<dbReference type="HOGENOM" id="CLU_007263_2_0_1"/>
<feature type="compositionally biased region" description="Basic and acidic residues" evidence="1">
    <location>
        <begin position="776"/>
        <end position="786"/>
    </location>
</feature>
<feature type="compositionally biased region" description="Polar residues" evidence="1">
    <location>
        <begin position="538"/>
        <end position="549"/>
    </location>
</feature>
<feature type="compositionally biased region" description="Low complexity" evidence="1">
    <location>
        <begin position="508"/>
        <end position="523"/>
    </location>
</feature>
<organism evidence="2 3">
    <name type="scientific">Exophiala sideris</name>
    <dbReference type="NCBI Taxonomy" id="1016849"/>
    <lineage>
        <taxon>Eukaryota</taxon>
        <taxon>Fungi</taxon>
        <taxon>Dikarya</taxon>
        <taxon>Ascomycota</taxon>
        <taxon>Pezizomycotina</taxon>
        <taxon>Eurotiomycetes</taxon>
        <taxon>Chaetothyriomycetidae</taxon>
        <taxon>Chaetothyriales</taxon>
        <taxon>Herpotrichiellaceae</taxon>
        <taxon>Exophiala</taxon>
    </lineage>
</organism>
<reference evidence="2 3" key="1">
    <citation type="submission" date="2015-01" db="EMBL/GenBank/DDBJ databases">
        <title>The Genome Sequence of Exophiala sideris CBS121828.</title>
        <authorList>
            <consortium name="The Broad Institute Genomics Platform"/>
            <person name="Cuomo C."/>
            <person name="de Hoog S."/>
            <person name="Gorbushina A."/>
            <person name="Stielow B."/>
            <person name="Teixiera M."/>
            <person name="Abouelleil A."/>
            <person name="Chapman S.B."/>
            <person name="Priest M."/>
            <person name="Young S.K."/>
            <person name="Wortman J."/>
            <person name="Nusbaum C."/>
            <person name="Birren B."/>
        </authorList>
    </citation>
    <scope>NUCLEOTIDE SEQUENCE [LARGE SCALE GENOMIC DNA]</scope>
    <source>
        <strain evidence="2 3">CBS 121828</strain>
    </source>
</reference>
<gene>
    <name evidence="2" type="ORF">PV11_09071</name>
</gene>
<dbReference type="Proteomes" id="UP000053599">
    <property type="component" value="Unassembled WGS sequence"/>
</dbReference>
<proteinExistence type="predicted"/>
<evidence type="ECO:0000313" key="3">
    <source>
        <dbReference type="Proteomes" id="UP000053599"/>
    </source>
</evidence>
<evidence type="ECO:0000256" key="1">
    <source>
        <dbReference type="SAM" id="MobiDB-lite"/>
    </source>
</evidence>
<dbReference type="InterPro" id="IPR014839">
    <property type="entry name" value="Crt10"/>
</dbReference>
<feature type="compositionally biased region" description="Basic and acidic residues" evidence="1">
    <location>
        <begin position="748"/>
        <end position="767"/>
    </location>
</feature>
<feature type="compositionally biased region" description="Acidic residues" evidence="1">
    <location>
        <begin position="483"/>
        <end position="497"/>
    </location>
</feature>
<protein>
    <submittedName>
        <fullName evidence="2">Uncharacterized protein</fullName>
    </submittedName>
</protein>
<dbReference type="STRING" id="1016849.A0A0D1YQH9"/>
<evidence type="ECO:0000313" key="2">
    <source>
        <dbReference type="EMBL" id="KIV77258.1"/>
    </source>
</evidence>